<dbReference type="InterPro" id="IPR036390">
    <property type="entry name" value="WH_DNA-bd_sf"/>
</dbReference>
<keyword evidence="6" id="KW-1185">Reference proteome</keyword>
<dbReference type="SMART" id="SM00715">
    <property type="entry name" value="LA"/>
    <property type="match status" value="1"/>
</dbReference>
<dbReference type="InterPro" id="IPR045180">
    <property type="entry name" value="La_dom_prot"/>
</dbReference>
<dbReference type="GO" id="GO:0010494">
    <property type="term" value="C:cytoplasmic stress granule"/>
    <property type="evidence" value="ECO:0007669"/>
    <property type="project" value="TreeGrafter"/>
</dbReference>
<dbReference type="AlphaFoldDB" id="A0A1Y2J5J9"/>
<dbReference type="GO" id="GO:0005829">
    <property type="term" value="C:cytosol"/>
    <property type="evidence" value="ECO:0007669"/>
    <property type="project" value="TreeGrafter"/>
</dbReference>
<accession>A0A1Y2J5J9</accession>
<dbReference type="GO" id="GO:0045727">
    <property type="term" value="P:positive regulation of translation"/>
    <property type="evidence" value="ECO:0007669"/>
    <property type="project" value="TreeGrafter"/>
</dbReference>
<feature type="region of interest" description="Disordered" evidence="3">
    <location>
        <begin position="281"/>
        <end position="464"/>
    </location>
</feature>
<evidence type="ECO:0000313" key="6">
    <source>
        <dbReference type="Proteomes" id="UP000193067"/>
    </source>
</evidence>
<feature type="compositionally biased region" description="Polar residues" evidence="3">
    <location>
        <begin position="845"/>
        <end position="858"/>
    </location>
</feature>
<feature type="compositionally biased region" description="Basic and acidic residues" evidence="3">
    <location>
        <begin position="600"/>
        <end position="622"/>
    </location>
</feature>
<feature type="region of interest" description="Disordered" evidence="3">
    <location>
        <begin position="1"/>
        <end position="152"/>
    </location>
</feature>
<reference evidence="5 6" key="1">
    <citation type="journal article" date="2015" name="Biotechnol. Biofuels">
        <title>Enhanced degradation of softwood versus hardwood by the white-rot fungus Pycnoporus coccineus.</title>
        <authorList>
            <person name="Couturier M."/>
            <person name="Navarro D."/>
            <person name="Chevret D."/>
            <person name="Henrissat B."/>
            <person name="Piumi F."/>
            <person name="Ruiz-Duenas F.J."/>
            <person name="Martinez A.T."/>
            <person name="Grigoriev I.V."/>
            <person name="Riley R."/>
            <person name="Lipzen A."/>
            <person name="Berrin J.G."/>
            <person name="Master E.R."/>
            <person name="Rosso M.N."/>
        </authorList>
    </citation>
    <scope>NUCLEOTIDE SEQUENCE [LARGE SCALE GENOMIC DNA]</scope>
    <source>
        <strain evidence="5 6">BRFM310</strain>
    </source>
</reference>
<feature type="compositionally biased region" description="Basic and acidic residues" evidence="3">
    <location>
        <begin position="343"/>
        <end position="352"/>
    </location>
</feature>
<proteinExistence type="predicted"/>
<protein>
    <recommendedName>
        <fullName evidence="4">HTH La-type RNA-binding domain-containing protein</fullName>
    </recommendedName>
</protein>
<feature type="domain" description="HTH La-type RNA-binding" evidence="4">
    <location>
        <begin position="752"/>
        <end position="841"/>
    </location>
</feature>
<dbReference type="InterPro" id="IPR006630">
    <property type="entry name" value="La_HTH"/>
</dbReference>
<feature type="region of interest" description="Disordered" evidence="3">
    <location>
        <begin position="845"/>
        <end position="884"/>
    </location>
</feature>
<feature type="compositionally biased region" description="Pro residues" evidence="3">
    <location>
        <begin position="299"/>
        <end position="312"/>
    </location>
</feature>
<feature type="compositionally biased region" description="Basic and acidic residues" evidence="3">
    <location>
        <begin position="394"/>
        <end position="407"/>
    </location>
</feature>
<evidence type="ECO:0000256" key="2">
    <source>
        <dbReference type="PROSITE-ProRule" id="PRU00332"/>
    </source>
</evidence>
<dbReference type="GO" id="GO:0003723">
    <property type="term" value="F:RNA binding"/>
    <property type="evidence" value="ECO:0007669"/>
    <property type="project" value="UniProtKB-UniRule"/>
</dbReference>
<dbReference type="CDD" id="cd07323">
    <property type="entry name" value="LAM"/>
    <property type="match status" value="1"/>
</dbReference>
<name>A0A1Y2J5J9_TRAC3</name>
<evidence type="ECO:0000256" key="1">
    <source>
        <dbReference type="ARBA" id="ARBA00022884"/>
    </source>
</evidence>
<feature type="compositionally biased region" description="Pro residues" evidence="3">
    <location>
        <begin position="679"/>
        <end position="693"/>
    </location>
</feature>
<organism evidence="5 6">
    <name type="scientific">Trametes coccinea (strain BRFM310)</name>
    <name type="common">Pycnoporus coccineus</name>
    <dbReference type="NCBI Taxonomy" id="1353009"/>
    <lineage>
        <taxon>Eukaryota</taxon>
        <taxon>Fungi</taxon>
        <taxon>Dikarya</taxon>
        <taxon>Basidiomycota</taxon>
        <taxon>Agaricomycotina</taxon>
        <taxon>Agaricomycetes</taxon>
        <taxon>Polyporales</taxon>
        <taxon>Polyporaceae</taxon>
        <taxon>Trametes</taxon>
    </lineage>
</organism>
<dbReference type="EMBL" id="KZ084087">
    <property type="protein sequence ID" value="OSD08183.1"/>
    <property type="molecule type" value="Genomic_DNA"/>
</dbReference>
<dbReference type="PROSITE" id="PS50961">
    <property type="entry name" value="HTH_LA"/>
    <property type="match status" value="1"/>
</dbReference>
<feature type="compositionally biased region" description="Low complexity" evidence="3">
    <location>
        <begin position="63"/>
        <end position="83"/>
    </location>
</feature>
<feature type="compositionally biased region" description="Polar residues" evidence="3">
    <location>
        <begin position="138"/>
        <end position="151"/>
    </location>
</feature>
<feature type="region of interest" description="Disordered" evidence="3">
    <location>
        <begin position="558"/>
        <end position="702"/>
    </location>
</feature>
<dbReference type="Gene3D" id="1.10.10.10">
    <property type="entry name" value="Winged helix-like DNA-binding domain superfamily/Winged helix DNA-binding domain"/>
    <property type="match status" value="1"/>
</dbReference>
<feature type="compositionally biased region" description="Gly residues" evidence="3">
    <location>
        <begin position="634"/>
        <end position="655"/>
    </location>
</feature>
<dbReference type="PANTHER" id="PTHR22792">
    <property type="entry name" value="LUPUS LA PROTEIN-RELATED"/>
    <property type="match status" value="1"/>
</dbReference>
<dbReference type="Pfam" id="PF05383">
    <property type="entry name" value="La"/>
    <property type="match status" value="1"/>
</dbReference>
<keyword evidence="1 2" id="KW-0694">RNA-binding</keyword>
<dbReference type="STRING" id="1353009.A0A1Y2J5J9"/>
<sequence length="884" mass="93713">MSWPPGRATNLASPSVAAHLSHRRAGEKTKWVPIPPEELQFERPNRGQHPRHRQQHSDRNSRQSAGPSGAASSSSGQGSQQQSRTHSASGMRPPPSHSGSVSHSQAQSRTGSVHSSPRHSSIRGGGKRLPDESGARSMRSSGPNSPATYAQPQPLPAQEFIPMARPYINTNVGHVGRDTTALSTIPDASSAEMPPPGVYYPPAGPPLGVSPYHSPRPAGSPVAHPYGLPPMVYPGQPGMPAPVPVPGYGTPPYPMYPPYPPYAYGQPYMYWTPPGAPPPPGMPMTSPTTNPAHPSDAGVPPPTLIARPPPPSESEAVAGYREVGPTLPPPAESSPSQVGETVAPERGRRGRELSFGTITVEGAKSPSLAPTSPNTGAALGLDTAGENGSASAHAEQRKAEEDAKTDGKGFAVFSVGVSPGEPGPARLRSRTRTHSKGAAATVAGQSEASAQEEEREEGGATATDDVAVLADVAAKVIDLTDPETKWEFGTTKQADERAAQGHNVVPPPTSDVPAVDVSSPPSVLVPGAPFVPMGAPYPGMPPYVPPVVIPGAPVPGMPSAPSPSAYAPRQPTSAAEADEWKVRDYGYGFGRGAPPAVYPPRDDRPPRERGDFQPQGEREHFGRPRRGSHTQGGFERGSYGGRRGRGLSGGYGGRGYSNRSFSGGRGGYSNQGQPRQPAYVPPPPPPPPPPPQPDSNGYYAPPMPPLATYIPSPYEAYPYSPFPPVPPPPPPHLAPQPGSTMPPLPVPQSQVLFPLDSTQYYLLGQLEYYFSSQNLAKDFYLRQQMDSRGWIPIGLIASFNRVQKLTTDPQLVTDVLTLSSLVEVRDGHVRVRQWQQFVLPTARQSQVEQGEEQQTSGVPPTAEQPATNDVHEGDEDEDEVEFVL</sequence>
<feature type="compositionally biased region" description="Low complexity" evidence="3">
    <location>
        <begin position="97"/>
        <end position="108"/>
    </location>
</feature>
<evidence type="ECO:0000256" key="3">
    <source>
        <dbReference type="SAM" id="MobiDB-lite"/>
    </source>
</evidence>
<feature type="region of interest" description="Disordered" evidence="3">
    <location>
        <begin position="490"/>
        <end position="518"/>
    </location>
</feature>
<feature type="compositionally biased region" description="Acidic residues" evidence="3">
    <location>
        <begin position="872"/>
        <end position="884"/>
    </location>
</feature>
<gene>
    <name evidence="5" type="ORF">PYCCODRAFT_1357682</name>
</gene>
<dbReference type="SUPFAM" id="SSF46785">
    <property type="entry name" value="Winged helix' DNA-binding domain"/>
    <property type="match status" value="1"/>
</dbReference>
<dbReference type="Proteomes" id="UP000193067">
    <property type="component" value="Unassembled WGS sequence"/>
</dbReference>
<dbReference type="PANTHER" id="PTHR22792:SF132">
    <property type="entry name" value="LA-RELATED PROTEIN 1"/>
    <property type="match status" value="1"/>
</dbReference>
<evidence type="ECO:0000313" key="5">
    <source>
        <dbReference type="EMBL" id="OSD08183.1"/>
    </source>
</evidence>
<evidence type="ECO:0000259" key="4">
    <source>
        <dbReference type="PROSITE" id="PS50961"/>
    </source>
</evidence>
<dbReference type="InterPro" id="IPR036388">
    <property type="entry name" value="WH-like_DNA-bd_sf"/>
</dbReference>
<dbReference type="OrthoDB" id="340227at2759"/>